<dbReference type="PANTHER" id="PTHR35884">
    <property type="entry name" value="SMALL AGGREGATE FORMATION PROTEIN"/>
    <property type="match status" value="1"/>
</dbReference>
<dbReference type="InParanoid" id="Q55F85"/>
<accession>Q55F85</accession>
<reference evidence="2 3" key="1">
    <citation type="journal article" date="2005" name="Nature">
        <title>The genome of the social amoeba Dictyostelium discoideum.</title>
        <authorList>
            <consortium name="The Dictyostelium discoideum Sequencing Consortium"/>
            <person name="Eichinger L."/>
            <person name="Pachebat J.A."/>
            <person name="Glockner G."/>
            <person name="Rajandream M.A."/>
            <person name="Sucgang R."/>
            <person name="Berriman M."/>
            <person name="Song J."/>
            <person name="Olsen R."/>
            <person name="Szafranski K."/>
            <person name="Xu Q."/>
            <person name="Tunggal B."/>
            <person name="Kummerfeld S."/>
            <person name="Madera M."/>
            <person name="Konfortov B.A."/>
            <person name="Rivero F."/>
            <person name="Bankier A.T."/>
            <person name="Lehmann R."/>
            <person name="Hamlin N."/>
            <person name="Davies R."/>
            <person name="Gaudet P."/>
            <person name="Fey P."/>
            <person name="Pilcher K."/>
            <person name="Chen G."/>
            <person name="Saunders D."/>
            <person name="Sodergren E."/>
            <person name="Davis P."/>
            <person name="Kerhornou A."/>
            <person name="Nie X."/>
            <person name="Hall N."/>
            <person name="Anjard C."/>
            <person name="Hemphill L."/>
            <person name="Bason N."/>
            <person name="Farbrother P."/>
            <person name="Desany B."/>
            <person name="Just E."/>
            <person name="Morio T."/>
            <person name="Rost R."/>
            <person name="Churcher C."/>
            <person name="Cooper J."/>
            <person name="Haydock S."/>
            <person name="van Driessche N."/>
            <person name="Cronin A."/>
            <person name="Goodhead I."/>
            <person name="Muzny D."/>
            <person name="Mourier T."/>
            <person name="Pain A."/>
            <person name="Lu M."/>
            <person name="Harper D."/>
            <person name="Lindsay R."/>
            <person name="Hauser H."/>
            <person name="James K."/>
            <person name="Quiles M."/>
            <person name="Madan Babu M."/>
            <person name="Saito T."/>
            <person name="Buchrieser C."/>
            <person name="Wardroper A."/>
            <person name="Felder M."/>
            <person name="Thangavelu M."/>
            <person name="Johnson D."/>
            <person name="Knights A."/>
            <person name="Loulseged H."/>
            <person name="Mungall K."/>
            <person name="Oliver K."/>
            <person name="Price C."/>
            <person name="Quail M.A."/>
            <person name="Urushihara H."/>
            <person name="Hernandez J."/>
            <person name="Rabbinowitsch E."/>
            <person name="Steffen D."/>
            <person name="Sanders M."/>
            <person name="Ma J."/>
            <person name="Kohara Y."/>
            <person name="Sharp S."/>
            <person name="Simmonds M."/>
            <person name="Spiegler S."/>
            <person name="Tivey A."/>
            <person name="Sugano S."/>
            <person name="White B."/>
            <person name="Walker D."/>
            <person name="Woodward J."/>
            <person name="Winckler T."/>
            <person name="Tanaka Y."/>
            <person name="Shaulsky G."/>
            <person name="Schleicher M."/>
            <person name="Weinstock G."/>
            <person name="Rosenthal A."/>
            <person name="Cox E.C."/>
            <person name="Chisholm R.L."/>
            <person name="Gibbs R."/>
            <person name="Loomis W.F."/>
            <person name="Platzer M."/>
            <person name="Kay R.R."/>
            <person name="Williams J."/>
            <person name="Dear P.H."/>
            <person name="Noegel A.A."/>
            <person name="Barrell B."/>
            <person name="Kuspa A."/>
        </authorList>
    </citation>
    <scope>NUCLEOTIDE SEQUENCE [LARGE SCALE GENOMIC DNA]</scope>
    <source>
        <strain evidence="2 3">AX4</strain>
    </source>
</reference>
<dbReference type="Proteomes" id="UP000002195">
    <property type="component" value="Unassembled WGS sequence"/>
</dbReference>
<protein>
    <recommendedName>
        <fullName evidence="1">Monalysin Pore-forming domain-containing protein</fullName>
    </recommendedName>
</protein>
<name>Q55F85_DICDI</name>
<evidence type="ECO:0000313" key="2">
    <source>
        <dbReference type="EMBL" id="EAL73558.1"/>
    </source>
</evidence>
<dbReference type="PANTHER" id="PTHR35884:SF1">
    <property type="entry name" value="MONALYSIN BETA BARREL PORE-FORMING DOMAIN-CONTAINING PROTEIN-RELATED"/>
    <property type="match status" value="1"/>
</dbReference>
<dbReference type="InterPro" id="IPR040927">
    <property type="entry name" value="PF_Monalysin"/>
</dbReference>
<dbReference type="Pfam" id="PF18063">
    <property type="entry name" value="BB_PF"/>
    <property type="match status" value="1"/>
</dbReference>
<dbReference type="EMBL" id="AAFI02000003">
    <property type="protein sequence ID" value="EAL73558.1"/>
    <property type="molecule type" value="Genomic_DNA"/>
</dbReference>
<gene>
    <name evidence="2" type="ORF">DDB_G0268210</name>
</gene>
<dbReference type="AlphaFoldDB" id="Q55F85"/>
<dbReference type="KEGG" id="ddi:DDB_G0268210"/>
<dbReference type="RefSeq" id="XP_647648.1">
    <property type="nucleotide sequence ID" value="XM_642556.1"/>
</dbReference>
<organism evidence="2 3">
    <name type="scientific">Dictyostelium discoideum</name>
    <name type="common">Social amoeba</name>
    <dbReference type="NCBI Taxonomy" id="44689"/>
    <lineage>
        <taxon>Eukaryota</taxon>
        <taxon>Amoebozoa</taxon>
        <taxon>Evosea</taxon>
        <taxon>Eumycetozoa</taxon>
        <taxon>Dictyostelia</taxon>
        <taxon>Dictyosteliales</taxon>
        <taxon>Dictyosteliaceae</taxon>
        <taxon>Dictyostelium</taxon>
    </lineage>
</organism>
<feature type="domain" description="Monalysin Pore-forming" evidence="1">
    <location>
        <begin position="37"/>
        <end position="250"/>
    </location>
</feature>
<sequence length="257" mass="30002">MESIEDKKTKVIHINDVELQKQFSNLASLRDFDLNNSVTCKKNSDISDATTNQTLPQPFVMCESEWSEKVYFYVGYKQSENTSVSYRFNIVAKPVACYLRYLYDQRVSGFDVDTSLTQMKGSSFIKAYSLESQQGLVEGIAKCEETLELTTGYDYKQINDEELTHVTQKLSNNYYYVYQNYMIYAFELLEYDYYRRYKWLFDSNGVVVYDNGSRAFMLLPVLRSDSFASRYDSSGYSTISFNDAVNYLMKDGAKRWQ</sequence>
<dbReference type="GO" id="GO:0031157">
    <property type="term" value="P:regulation of aggregate size involved in sorocarp development"/>
    <property type="evidence" value="ECO:0007669"/>
    <property type="project" value="InterPro"/>
</dbReference>
<dbReference type="InterPro" id="IPR038768">
    <property type="entry name" value="SmlA"/>
</dbReference>
<dbReference type="PhylomeDB" id="Q55F85"/>
<proteinExistence type="predicted"/>
<dbReference type="HOGENOM" id="CLU_1083487_0_0_1"/>
<keyword evidence="3" id="KW-1185">Reference proteome</keyword>
<dbReference type="VEuPathDB" id="AmoebaDB:DDB_G0268210"/>
<evidence type="ECO:0000259" key="1">
    <source>
        <dbReference type="Pfam" id="PF18063"/>
    </source>
</evidence>
<evidence type="ECO:0000313" key="3">
    <source>
        <dbReference type="Proteomes" id="UP000002195"/>
    </source>
</evidence>
<dbReference type="PaxDb" id="44689-DDB0189868"/>
<dbReference type="GeneID" id="8616465"/>
<dbReference type="dictyBase" id="DDB_G0268210"/>
<comment type="caution">
    <text evidence="2">The sequence shown here is derived from an EMBL/GenBank/DDBJ whole genome shotgun (WGS) entry which is preliminary data.</text>
</comment>
<dbReference type="FunCoup" id="Q55F85">
    <property type="interactions" value="82"/>
</dbReference>